<proteinExistence type="predicted"/>
<keyword evidence="1" id="KW-1133">Transmembrane helix</keyword>
<protein>
    <recommendedName>
        <fullName evidence="4">F5/8 type C domain-containing protein</fullName>
    </recommendedName>
</protein>
<evidence type="ECO:0000313" key="2">
    <source>
        <dbReference type="EMBL" id="GFO29819.1"/>
    </source>
</evidence>
<organism evidence="2 3">
    <name type="scientific">Plakobranchus ocellatus</name>
    <dbReference type="NCBI Taxonomy" id="259542"/>
    <lineage>
        <taxon>Eukaryota</taxon>
        <taxon>Metazoa</taxon>
        <taxon>Spiralia</taxon>
        <taxon>Lophotrochozoa</taxon>
        <taxon>Mollusca</taxon>
        <taxon>Gastropoda</taxon>
        <taxon>Heterobranchia</taxon>
        <taxon>Euthyneura</taxon>
        <taxon>Panpulmonata</taxon>
        <taxon>Sacoglossa</taxon>
        <taxon>Placobranchoidea</taxon>
        <taxon>Plakobranchidae</taxon>
        <taxon>Plakobranchus</taxon>
    </lineage>
</organism>
<sequence length="208" mass="23136">MRCPQLVQHQKTLQGNCTPDLTLVSTMRTFATFVVALSVLGVFAQNDEEPVKCTPLPYTASSFSSLAMQDAKVAADFSRLMNLYTYPNGDWRVGDFNTGAVYTFTNGGCQQTSVFGKGITFNTFRDNSVWQYSYGDSENEEYNAWAIDIGNMTMTVLLNGDCINFMTKTSVNGVTTAVEYLYNINTVNPDFTELDEKLALIQDPNFCT</sequence>
<name>A0AAV4CG96_9GAST</name>
<gene>
    <name evidence="2" type="ORF">PoB_005632400</name>
</gene>
<feature type="transmembrane region" description="Helical" evidence="1">
    <location>
        <begin position="21"/>
        <end position="44"/>
    </location>
</feature>
<evidence type="ECO:0008006" key="4">
    <source>
        <dbReference type="Google" id="ProtNLM"/>
    </source>
</evidence>
<dbReference type="AlphaFoldDB" id="A0AAV4CG96"/>
<keyword evidence="1" id="KW-0472">Membrane</keyword>
<evidence type="ECO:0000256" key="1">
    <source>
        <dbReference type="SAM" id="Phobius"/>
    </source>
</evidence>
<dbReference type="EMBL" id="BLXT01006199">
    <property type="protein sequence ID" value="GFO29819.1"/>
    <property type="molecule type" value="Genomic_DNA"/>
</dbReference>
<comment type="caution">
    <text evidence="2">The sequence shown here is derived from an EMBL/GenBank/DDBJ whole genome shotgun (WGS) entry which is preliminary data.</text>
</comment>
<keyword evidence="3" id="KW-1185">Reference proteome</keyword>
<accession>A0AAV4CG96</accession>
<reference evidence="2 3" key="1">
    <citation type="journal article" date="2021" name="Elife">
        <title>Chloroplast acquisition without the gene transfer in kleptoplastic sea slugs, Plakobranchus ocellatus.</title>
        <authorList>
            <person name="Maeda T."/>
            <person name="Takahashi S."/>
            <person name="Yoshida T."/>
            <person name="Shimamura S."/>
            <person name="Takaki Y."/>
            <person name="Nagai Y."/>
            <person name="Toyoda A."/>
            <person name="Suzuki Y."/>
            <person name="Arimoto A."/>
            <person name="Ishii H."/>
            <person name="Satoh N."/>
            <person name="Nishiyama T."/>
            <person name="Hasebe M."/>
            <person name="Maruyama T."/>
            <person name="Minagawa J."/>
            <person name="Obokata J."/>
            <person name="Shigenobu S."/>
        </authorList>
    </citation>
    <scope>NUCLEOTIDE SEQUENCE [LARGE SCALE GENOMIC DNA]</scope>
</reference>
<dbReference type="Proteomes" id="UP000735302">
    <property type="component" value="Unassembled WGS sequence"/>
</dbReference>
<keyword evidence="1" id="KW-0812">Transmembrane</keyword>
<evidence type="ECO:0000313" key="3">
    <source>
        <dbReference type="Proteomes" id="UP000735302"/>
    </source>
</evidence>